<dbReference type="PANTHER" id="PTHR34293">
    <property type="entry name" value="HTH-TYPE TRANSCRIPTIONAL REGULATOR TRMBL2"/>
    <property type="match status" value="1"/>
</dbReference>
<dbReference type="Gene3D" id="1.10.10.10">
    <property type="entry name" value="Winged helix-like DNA-binding domain superfamily/Winged helix DNA-binding domain"/>
    <property type="match status" value="1"/>
</dbReference>
<name>A0AAE3A492_9FIRM</name>
<dbReference type="Proteomes" id="UP001197795">
    <property type="component" value="Unassembled WGS sequence"/>
</dbReference>
<dbReference type="RefSeq" id="WP_119623620.1">
    <property type="nucleotide sequence ID" value="NZ_JAJEPV010000021.1"/>
</dbReference>
<evidence type="ECO:0000313" key="3">
    <source>
        <dbReference type="Proteomes" id="UP001197795"/>
    </source>
</evidence>
<dbReference type="AlphaFoldDB" id="A0AAE3A492"/>
<gene>
    <name evidence="2" type="ORF">LKD75_09645</name>
</gene>
<dbReference type="InterPro" id="IPR036390">
    <property type="entry name" value="WH_DNA-bd_sf"/>
</dbReference>
<feature type="domain" description="Transcription regulator TrmB N-terminal" evidence="1">
    <location>
        <begin position="13"/>
        <end position="75"/>
    </location>
</feature>
<protein>
    <submittedName>
        <fullName evidence="2">HTH domain-containing protein</fullName>
    </submittedName>
</protein>
<dbReference type="InterPro" id="IPR051797">
    <property type="entry name" value="TrmB-like"/>
</dbReference>
<dbReference type="CDD" id="cd09124">
    <property type="entry name" value="PLDc_like_TrmB_middle"/>
    <property type="match status" value="1"/>
</dbReference>
<dbReference type="Pfam" id="PF01978">
    <property type="entry name" value="TrmB"/>
    <property type="match status" value="1"/>
</dbReference>
<comment type="caution">
    <text evidence="2">The sequence shown here is derived from an EMBL/GenBank/DDBJ whole genome shotgun (WGS) entry which is preliminary data.</text>
</comment>
<dbReference type="InterPro" id="IPR036388">
    <property type="entry name" value="WH-like_DNA-bd_sf"/>
</dbReference>
<organism evidence="2 3">
    <name type="scientific">Waltera acetigignens</name>
    <dbReference type="NCBI Taxonomy" id="2981769"/>
    <lineage>
        <taxon>Bacteria</taxon>
        <taxon>Bacillati</taxon>
        <taxon>Bacillota</taxon>
        <taxon>Clostridia</taxon>
        <taxon>Lachnospirales</taxon>
        <taxon>Lachnospiraceae</taxon>
        <taxon>Waltera</taxon>
    </lineage>
</organism>
<accession>A0AAE3A492</accession>
<dbReference type="InterPro" id="IPR002831">
    <property type="entry name" value="Tscrpt_reg_TrmB_N"/>
</dbReference>
<dbReference type="EMBL" id="JAJEPV010000021">
    <property type="protein sequence ID" value="MCC2119845.1"/>
    <property type="molecule type" value="Genomic_DNA"/>
</dbReference>
<proteinExistence type="predicted"/>
<evidence type="ECO:0000259" key="1">
    <source>
        <dbReference type="Pfam" id="PF01978"/>
    </source>
</evidence>
<dbReference type="PANTHER" id="PTHR34293:SF1">
    <property type="entry name" value="HTH-TYPE TRANSCRIPTIONAL REGULATOR TRMBL2"/>
    <property type="match status" value="1"/>
</dbReference>
<reference evidence="2 3" key="1">
    <citation type="submission" date="2021-10" db="EMBL/GenBank/DDBJ databases">
        <title>Anaerobic single-cell dispensing facilitates the cultivation of human gut bacteria.</title>
        <authorList>
            <person name="Afrizal A."/>
        </authorList>
    </citation>
    <scope>NUCLEOTIDE SEQUENCE [LARGE SCALE GENOMIC DNA]</scope>
    <source>
        <strain evidence="2 3">CLA-AA-H273</strain>
    </source>
</reference>
<dbReference type="SUPFAM" id="SSF46785">
    <property type="entry name" value="Winged helix' DNA-binding domain"/>
    <property type="match status" value="1"/>
</dbReference>
<keyword evidence="3" id="KW-1185">Reference proteome</keyword>
<evidence type="ECO:0000313" key="2">
    <source>
        <dbReference type="EMBL" id="MCC2119845.1"/>
    </source>
</evidence>
<sequence>MEEAAIIEQLILFGLSRQEAVIYLCLLQNEELTGYEVAKLTGISRSNVYNGLASLVEHGAAYVIEGTSSKYLAVALSEFCDNRIRYLRKAKERLVADGPRKNLPREGYITIEGYDHICDKIRHMLLGAEKRIYFSATGEFLEQWSEEIRELVRAQKKVVLISEDNREPFPEDAELKAGIIEYLVPEHFREPKEEEQQMDQIRLIIDSEYILTGTVTGKSSDTCLYSGQKNFVRVFKDAMRNEIALIRLKQGEQ</sequence>